<accession>A0AAU8TFC3</accession>
<evidence type="ECO:0000313" key="1">
    <source>
        <dbReference type="EMBL" id="AKA81210.1"/>
    </source>
</evidence>
<dbReference type="AlphaFoldDB" id="A0AAU8TFC3"/>
<evidence type="ECO:0000313" key="2">
    <source>
        <dbReference type="Proteomes" id="UP000033099"/>
    </source>
</evidence>
<reference evidence="1 2" key="1">
    <citation type="journal article" date="2015" name="Genome Announc.">
        <title>Complete Genome Sequence of Biocontrol Strain Pseudomonas fluorescens LBUM223.</title>
        <authorList>
            <person name="Roquigny R."/>
            <person name="Arseneault T."/>
            <person name="Gadkar V.J."/>
            <person name="Novinscak A."/>
            <person name="Joly D.L."/>
            <person name="Filion M."/>
        </authorList>
    </citation>
    <scope>NUCLEOTIDE SEQUENCE [LARGE SCALE GENOMIC DNA]</scope>
    <source>
        <strain evidence="1 2">LBUM223</strain>
    </source>
</reference>
<protein>
    <submittedName>
        <fullName evidence="1">Uncharacterized protein</fullName>
    </submittedName>
</protein>
<organism evidence="1 2">
    <name type="scientific">Pseudomonas synxantha</name>
    <dbReference type="NCBI Taxonomy" id="47883"/>
    <lineage>
        <taxon>Bacteria</taxon>
        <taxon>Pseudomonadati</taxon>
        <taxon>Pseudomonadota</taxon>
        <taxon>Gammaproteobacteria</taxon>
        <taxon>Pseudomonadales</taxon>
        <taxon>Pseudomonadaceae</taxon>
        <taxon>Pseudomonas</taxon>
    </lineage>
</organism>
<gene>
    <name evidence="1" type="ORF">VO64_0664</name>
</gene>
<name>A0AAU8TFC3_9PSED</name>
<proteinExistence type="predicted"/>
<sequence length="45" mass="4879">MLSLSSGFRQRLALALTDVASAFFLADDQINTCIDLGPSHPPQLF</sequence>
<dbReference type="EMBL" id="CP011117">
    <property type="protein sequence ID" value="AKA81210.1"/>
    <property type="molecule type" value="Genomic_DNA"/>
</dbReference>
<dbReference type="Proteomes" id="UP000033099">
    <property type="component" value="Chromosome"/>
</dbReference>
<dbReference type="KEGG" id="pfb:VO64_0664"/>